<protein>
    <submittedName>
        <fullName evidence="1">FAD-dependent oxidoreductase</fullName>
    </submittedName>
</protein>
<proteinExistence type="predicted"/>
<gene>
    <name evidence="1" type="ORF">NFI80_14795</name>
</gene>
<dbReference type="Gene3D" id="3.50.50.60">
    <property type="entry name" value="FAD/NAD(P)-binding domain"/>
    <property type="match status" value="1"/>
</dbReference>
<evidence type="ECO:0000313" key="1">
    <source>
        <dbReference type="EMBL" id="USJ29143.1"/>
    </source>
</evidence>
<dbReference type="SUPFAM" id="SSF51905">
    <property type="entry name" value="FAD/NAD(P)-binding domain"/>
    <property type="match status" value="1"/>
</dbReference>
<organism evidence="1 2">
    <name type="scientific">Dyadobacter chenhuakuii</name>
    <dbReference type="NCBI Taxonomy" id="2909339"/>
    <lineage>
        <taxon>Bacteria</taxon>
        <taxon>Pseudomonadati</taxon>
        <taxon>Bacteroidota</taxon>
        <taxon>Cytophagia</taxon>
        <taxon>Cytophagales</taxon>
        <taxon>Spirosomataceae</taxon>
        <taxon>Dyadobacter</taxon>
    </lineage>
</organism>
<sequence>MKRRNFLGSIALTGSLLTNKSEIQDTDSLQSKDTAKNLFFEADMVVAGGGLGGCAAALAALRNGLSVILTEETDWLGGQLSQQGVPPDEHQWIETHGATQLYRDFRTAIRQYYIKHYPLTEEAKNRKHLNPGDGAVSRLCHEPRVAVAVLNDMFMPYISSGKLTLLMEHKAVTAEVKGNKVQSLEVVHVKTKTRSQLSAPYFVDATELGDLLPITGTEFVTGTESKAETNELHAPEKGNPDNNQAFTVCFAIDYRPGENHVIEKPVEYAFWKDFIPKMAKPWSGKLLDLSYSNPKTLEPKQLGFHPAGIKTGDMLNLWNYRRIISKDNFKPGTYAGDITIVNWPQNDYFLGNLIGASEKDFQKHVNRAKQLSLSLLYWLQTEAPRPDGGKGWPEIRLRKDIMGTEDGLAKYPYVRESRRIKALFTIKEEHVGAENRALAVERGATGAISNGAPGPKEKAAHFPDSVGIGYYHIDLHPSSAGDNYIDFTSLPFQIPLGALLPVRMENLLPANKNIGTTHITNGCYRLHPVEWSIGEAVGLLVKFASAKKVAPRVVREREELLSGFQGVLKGEGVELEWGQ</sequence>
<accession>A0ABY4XFD7</accession>
<dbReference type="PANTHER" id="PTHR42716">
    <property type="entry name" value="L-ASPARTATE OXIDASE"/>
    <property type="match status" value="1"/>
</dbReference>
<dbReference type="PANTHER" id="PTHR42716:SF1">
    <property type="entry name" value="SLL0471 PROTEIN"/>
    <property type="match status" value="1"/>
</dbReference>
<name>A0ABY4XFD7_9BACT</name>
<keyword evidence="2" id="KW-1185">Reference proteome</keyword>
<evidence type="ECO:0000313" key="2">
    <source>
        <dbReference type="Proteomes" id="UP001055420"/>
    </source>
</evidence>
<dbReference type="InterPro" id="IPR036188">
    <property type="entry name" value="FAD/NAD-bd_sf"/>
</dbReference>
<dbReference type="EMBL" id="CP098805">
    <property type="protein sequence ID" value="USJ29143.1"/>
    <property type="molecule type" value="Genomic_DNA"/>
</dbReference>
<dbReference type="Pfam" id="PF12831">
    <property type="entry name" value="FAD_oxidored"/>
    <property type="match status" value="1"/>
</dbReference>
<dbReference type="Proteomes" id="UP001055420">
    <property type="component" value="Chromosome"/>
</dbReference>
<reference evidence="1" key="1">
    <citation type="submission" date="2022-06" db="EMBL/GenBank/DDBJ databases">
        <title>Novel species in genus Dyadobacter.</title>
        <authorList>
            <person name="Ma C."/>
        </authorList>
    </citation>
    <scope>NUCLEOTIDE SEQUENCE</scope>
    <source>
        <strain evidence="1">CY22</strain>
    </source>
</reference>
<dbReference type="InterPro" id="IPR005288">
    <property type="entry name" value="NadB"/>
</dbReference>
<dbReference type="RefSeq" id="WP_235166443.1">
    <property type="nucleotide sequence ID" value="NZ_CP098805.1"/>
</dbReference>